<dbReference type="EC" id="2.8.3.16" evidence="2"/>
<protein>
    <submittedName>
        <fullName evidence="2">L-carnitine dehydratase/bile acid-inducible protein F</fullName>
        <ecNumber evidence="2">2.8.3.16</ecNumber>
    </submittedName>
</protein>
<keyword evidence="1 2" id="KW-0808">Transferase</keyword>
<proteinExistence type="predicted"/>
<evidence type="ECO:0000256" key="1">
    <source>
        <dbReference type="ARBA" id="ARBA00022679"/>
    </source>
</evidence>
<evidence type="ECO:0000313" key="2">
    <source>
        <dbReference type="EMBL" id="SIT47893.1"/>
    </source>
</evidence>
<reference evidence="2" key="1">
    <citation type="submission" date="2016-12" db="EMBL/GenBank/DDBJ databases">
        <authorList>
            <person name="Moulin L."/>
        </authorList>
    </citation>
    <scope>NUCLEOTIDE SEQUENCE [LARGE SCALE GENOMIC DNA]</scope>
    <source>
        <strain evidence="2">STM 7183</strain>
    </source>
</reference>
<dbReference type="Pfam" id="PF02515">
    <property type="entry name" value="CoA_transf_3"/>
    <property type="match status" value="1"/>
</dbReference>
<gene>
    <name evidence="2" type="ORF">BN2476_610009</name>
</gene>
<evidence type="ECO:0000313" key="3">
    <source>
        <dbReference type="Proteomes" id="UP000195569"/>
    </source>
</evidence>
<dbReference type="Gene3D" id="3.40.50.10540">
    <property type="entry name" value="Crotonobetainyl-coa:carnitine coa-transferase, domain 1"/>
    <property type="match status" value="1"/>
</dbReference>
<dbReference type="GO" id="GO:0033608">
    <property type="term" value="F:formyl-CoA transferase activity"/>
    <property type="evidence" value="ECO:0007669"/>
    <property type="project" value="UniProtKB-EC"/>
</dbReference>
<dbReference type="SUPFAM" id="SSF89796">
    <property type="entry name" value="CoA-transferase family III (CaiB/BaiF)"/>
    <property type="match status" value="1"/>
</dbReference>
<keyword evidence="3" id="KW-1185">Reference proteome</keyword>
<dbReference type="EMBL" id="CYGY02000061">
    <property type="protein sequence ID" value="SIT47893.1"/>
    <property type="molecule type" value="Genomic_DNA"/>
</dbReference>
<name>A0A1N7SKD7_9BURK</name>
<dbReference type="InterPro" id="IPR050483">
    <property type="entry name" value="CoA-transferase_III_domain"/>
</dbReference>
<sequence length="392" mass="41912">MNAPGFAVPGDSPKRGARGGPLAGIRVIEIGHMLMGPYCGMLLADLGAEVIKIEPSDGDIGRSISPHAIGPHNAYFASLNRNKQSVVLDLASECGKQALATMVRDAHALVTNLRPSAIRKLGLTYDRLREHNERIVCVALTGFGLDSPNAELPAYDYVIQALTGIMHLTGDPDGPPTKAGFSTVDNSTGIMGAVGLLAKIVEGRGGQVDIAMFDVMVSQLNYVAGAVLNGGEQPARHALSSHPYIVPAQLFRTRDDWLMLFITHDNFWRIFAERVGHPEWITQAGFATMAERRAHRATVIDALSAMFAGETTQHWLDRLASSGVVVSRLASIGEALESAQAQARGLVVEIESETGPLKMVGNPIHIDGVRTCYSPPPLLGEHTAAWCGEVST</sequence>
<dbReference type="InterPro" id="IPR044855">
    <property type="entry name" value="CoA-Trfase_III_dom3_sf"/>
</dbReference>
<dbReference type="RefSeq" id="WP_087737760.1">
    <property type="nucleotide sequence ID" value="NZ_CYGY02000061.1"/>
</dbReference>
<dbReference type="InterPro" id="IPR003673">
    <property type="entry name" value="CoA-Trfase_fam_III"/>
</dbReference>
<dbReference type="Proteomes" id="UP000195569">
    <property type="component" value="Unassembled WGS sequence"/>
</dbReference>
<dbReference type="PANTHER" id="PTHR48207">
    <property type="entry name" value="SUCCINATE--HYDROXYMETHYLGLUTARATE COA-TRANSFERASE"/>
    <property type="match status" value="1"/>
</dbReference>
<organism evidence="2 3">
    <name type="scientific">Paraburkholderia piptadeniae</name>
    <dbReference type="NCBI Taxonomy" id="1701573"/>
    <lineage>
        <taxon>Bacteria</taxon>
        <taxon>Pseudomonadati</taxon>
        <taxon>Pseudomonadota</taxon>
        <taxon>Betaproteobacteria</taxon>
        <taxon>Burkholderiales</taxon>
        <taxon>Burkholderiaceae</taxon>
        <taxon>Paraburkholderia</taxon>
    </lineage>
</organism>
<dbReference type="Gene3D" id="3.30.1540.10">
    <property type="entry name" value="formyl-coa transferase, domain 3"/>
    <property type="match status" value="1"/>
</dbReference>
<dbReference type="InterPro" id="IPR023606">
    <property type="entry name" value="CoA-Trfase_III_dom_1_sf"/>
</dbReference>
<dbReference type="AlphaFoldDB" id="A0A1N7SKD7"/>
<dbReference type="OrthoDB" id="9058532at2"/>
<dbReference type="PANTHER" id="PTHR48207:SF3">
    <property type="entry name" value="SUCCINATE--HYDROXYMETHYLGLUTARATE COA-TRANSFERASE"/>
    <property type="match status" value="1"/>
</dbReference>
<comment type="caution">
    <text evidence="2">The sequence shown here is derived from an EMBL/GenBank/DDBJ whole genome shotgun (WGS) entry which is preliminary data.</text>
</comment>
<accession>A0A1N7SKD7</accession>